<proteinExistence type="inferred from homology"/>
<dbReference type="InterPro" id="IPR004089">
    <property type="entry name" value="MCPsignal_dom"/>
</dbReference>
<gene>
    <name evidence="7" type="ORF">DDZ18_11150</name>
</gene>
<keyword evidence="4" id="KW-0812">Transmembrane</keyword>
<keyword evidence="1 3" id="KW-0807">Transducer</keyword>
<comment type="similarity">
    <text evidence="2">Belongs to the methyl-accepting chemotaxis (MCP) protein family.</text>
</comment>
<dbReference type="PROSITE" id="PS50111">
    <property type="entry name" value="CHEMOTAXIS_TRANSDUC_2"/>
    <property type="match status" value="1"/>
</dbReference>
<dbReference type="InterPro" id="IPR003660">
    <property type="entry name" value="HAMP_dom"/>
</dbReference>
<evidence type="ECO:0000313" key="7">
    <source>
        <dbReference type="EMBL" id="PWE16878.1"/>
    </source>
</evidence>
<dbReference type="RefSeq" id="WP_109253601.1">
    <property type="nucleotide sequence ID" value="NZ_QEXV01000005.1"/>
</dbReference>
<dbReference type="PANTHER" id="PTHR32089:SF112">
    <property type="entry name" value="LYSOZYME-LIKE PROTEIN-RELATED"/>
    <property type="match status" value="1"/>
</dbReference>
<evidence type="ECO:0000256" key="4">
    <source>
        <dbReference type="SAM" id="Phobius"/>
    </source>
</evidence>
<keyword evidence="8" id="KW-1185">Reference proteome</keyword>
<comment type="caution">
    <text evidence="7">The sequence shown here is derived from an EMBL/GenBank/DDBJ whole genome shotgun (WGS) entry which is preliminary data.</text>
</comment>
<evidence type="ECO:0000256" key="2">
    <source>
        <dbReference type="ARBA" id="ARBA00029447"/>
    </source>
</evidence>
<protein>
    <submittedName>
        <fullName evidence="7">Chemotaxis protein</fullName>
    </submittedName>
</protein>
<dbReference type="SMART" id="SM00304">
    <property type="entry name" value="HAMP"/>
    <property type="match status" value="1"/>
</dbReference>
<name>A0A2U2BSC2_9PROT</name>
<reference evidence="8" key="1">
    <citation type="submission" date="2018-05" db="EMBL/GenBank/DDBJ databases">
        <authorList>
            <person name="Liu B.-T."/>
        </authorList>
    </citation>
    <scope>NUCLEOTIDE SEQUENCE [LARGE SCALE GENOMIC DNA]</scope>
    <source>
        <strain evidence="8">WD6-1</strain>
    </source>
</reference>
<evidence type="ECO:0000259" key="6">
    <source>
        <dbReference type="PROSITE" id="PS50885"/>
    </source>
</evidence>
<keyword evidence="4" id="KW-1133">Transmembrane helix</keyword>
<dbReference type="PROSITE" id="PS50885">
    <property type="entry name" value="HAMP"/>
    <property type="match status" value="1"/>
</dbReference>
<organism evidence="7 8">
    <name type="scientific">Marinicauda salina</name>
    <dbReference type="NCBI Taxonomy" id="2135793"/>
    <lineage>
        <taxon>Bacteria</taxon>
        <taxon>Pseudomonadati</taxon>
        <taxon>Pseudomonadota</taxon>
        <taxon>Alphaproteobacteria</taxon>
        <taxon>Maricaulales</taxon>
        <taxon>Maricaulaceae</taxon>
        <taxon>Marinicauda</taxon>
    </lineage>
</organism>
<evidence type="ECO:0000313" key="8">
    <source>
        <dbReference type="Proteomes" id="UP000245168"/>
    </source>
</evidence>
<dbReference type="AlphaFoldDB" id="A0A2U2BSC2"/>
<feature type="domain" description="HAMP" evidence="6">
    <location>
        <begin position="331"/>
        <end position="383"/>
    </location>
</feature>
<dbReference type="Gene3D" id="1.10.287.950">
    <property type="entry name" value="Methyl-accepting chemotaxis protein"/>
    <property type="match status" value="1"/>
</dbReference>
<dbReference type="Pfam" id="PF00672">
    <property type="entry name" value="HAMP"/>
    <property type="match status" value="1"/>
</dbReference>
<dbReference type="Gene3D" id="6.10.340.10">
    <property type="match status" value="1"/>
</dbReference>
<dbReference type="EMBL" id="QEXV01000005">
    <property type="protein sequence ID" value="PWE16878.1"/>
    <property type="molecule type" value="Genomic_DNA"/>
</dbReference>
<evidence type="ECO:0000259" key="5">
    <source>
        <dbReference type="PROSITE" id="PS50111"/>
    </source>
</evidence>
<evidence type="ECO:0000256" key="1">
    <source>
        <dbReference type="ARBA" id="ARBA00023224"/>
    </source>
</evidence>
<dbReference type="CDD" id="cd06225">
    <property type="entry name" value="HAMP"/>
    <property type="match status" value="1"/>
</dbReference>
<accession>A0A2U2BSC2</accession>
<dbReference type="GO" id="GO:0007165">
    <property type="term" value="P:signal transduction"/>
    <property type="evidence" value="ECO:0007669"/>
    <property type="project" value="UniProtKB-KW"/>
</dbReference>
<dbReference type="Proteomes" id="UP000245168">
    <property type="component" value="Unassembled WGS sequence"/>
</dbReference>
<evidence type="ECO:0000256" key="3">
    <source>
        <dbReference type="PROSITE-ProRule" id="PRU00284"/>
    </source>
</evidence>
<dbReference type="SMART" id="SM00283">
    <property type="entry name" value="MA"/>
    <property type="match status" value="1"/>
</dbReference>
<keyword evidence="4" id="KW-0472">Membrane</keyword>
<feature type="domain" description="Methyl-accepting transducer" evidence="5">
    <location>
        <begin position="423"/>
        <end position="645"/>
    </location>
</feature>
<dbReference type="GO" id="GO:0016020">
    <property type="term" value="C:membrane"/>
    <property type="evidence" value="ECO:0007669"/>
    <property type="project" value="InterPro"/>
</dbReference>
<feature type="transmembrane region" description="Helical" evidence="4">
    <location>
        <begin position="308"/>
        <end position="329"/>
    </location>
</feature>
<dbReference type="SUPFAM" id="SSF58104">
    <property type="entry name" value="Methyl-accepting chemotaxis protein (MCP) signaling domain"/>
    <property type="match status" value="1"/>
</dbReference>
<dbReference type="OrthoDB" id="3378718at2"/>
<dbReference type="PANTHER" id="PTHR32089">
    <property type="entry name" value="METHYL-ACCEPTING CHEMOTAXIS PROTEIN MCPB"/>
    <property type="match status" value="1"/>
</dbReference>
<dbReference type="Pfam" id="PF00015">
    <property type="entry name" value="MCPsignal"/>
    <property type="match status" value="1"/>
</dbReference>
<sequence>MKLSLHSVQTRLLGAFALVTLLTVAAGGAGLFAFSGARSALEGVVEESAPLADAAQRLEASSQAITGELAAFSRSRDDIQKTASQASLERLLEEAGAAVAGLREAGLEPARADELEAALADLRAQVEEAQGPTTATLAARETRTDHVRAALEERAEIAAGLEAILDEAEDPAAIETLLRAIMAVNLVATQYAELDAAETAEDIEAVRERFDYAAEEVFVNLAILGETVGEEIRTTAERMLGRAEGEDGLFAARLAEIEALEAAYLAVDEASFAHAVLAEQAAAVRESALAAKEAATESGYAAIGFGQILLMTIAFVSVAASVAVGWLYVSNNLLRRLSRVSNVISALAEGETSESVEDDGRDEIGRMARAVEVFRENALERERLESETAAERQAREARAKKIEGLISEFEDVSGRALSAVASAASQMETAAGALTESSQSATTVTAEVSQAGGTAAENVDTVASAAEEMTSSISEIAQQIARSSEIAQNAAEQVEQTNGDVTALNDAAAKIGDIVNLISDIAEQTNLLALNATIEAARAGEAGKGFAVVASEVKSLAEQTGKATGSISEQITGIQDATGKAVDAIASIGQVIAEMNEISTAIAAAMEEQRAAAGEITRSAHDAATGTRQVAQSIQKVDAAASETGQCASQVNDSSQSLNSEASNLREAVSKFLEGVRAA</sequence>